<dbReference type="OrthoDB" id="7445329at2759"/>
<accession>A0A8J9V1F2</accession>
<dbReference type="Proteomes" id="UP000838878">
    <property type="component" value="Chromosome 8"/>
</dbReference>
<proteinExistence type="predicted"/>
<feature type="non-terminal residue" evidence="2">
    <location>
        <position position="809"/>
    </location>
</feature>
<evidence type="ECO:0000313" key="3">
    <source>
        <dbReference type="Proteomes" id="UP000838878"/>
    </source>
</evidence>
<dbReference type="EMBL" id="OV170228">
    <property type="protein sequence ID" value="CAH0729903.1"/>
    <property type="molecule type" value="Genomic_DNA"/>
</dbReference>
<reference evidence="2" key="1">
    <citation type="submission" date="2021-12" db="EMBL/GenBank/DDBJ databases">
        <authorList>
            <person name="Martin H S."/>
        </authorList>
    </citation>
    <scope>NUCLEOTIDE SEQUENCE</scope>
</reference>
<name>A0A8J9V1F2_9NEOP</name>
<sequence length="809" mass="93111">MDNSLIKIKKFKSQSFTSILDIFAPRSFKDVYQFCPRNNNNISVFRASCNDCYKGKCDVQDPIQLNHTTYITSENYHALNKNGSNKSVGRSTSTFFYDLDKIVQRHSYHCVTNTKDLSNKSNSIILKFSSGKQNKIGFETKTEAIVQECAAQIQPRLQMKDSLKINEKQIKRKFPNRPYLSSEIYLNDNNSNTKGNNFYAIQEDEHQQKCWSFAKYKTEYAYPITKEKKCKKKDRGKRIEDPCPCQLFSYACPCTDKKSLTELAKSSKALTVADQVTSTTYFLRDESMHNNEHKIRNVKNTFDYENKMISAHLTDLSEKCEIIIENLKPSNQTNDTQYKPSVVANTCTKNSTNIKSKHKKKLKRIICPHCKEKLDILSTTEDECSIKSKNSPLSRNSCPESHQENESYNIIKEENTDICNHNPPCELVPVCQILPNDNGFVNTQYVENVTATKCNQKMIRVTKACRHHPPCTVVPSCQRINVLKNNCEYIPPCLHRPRCVNLPLCVPFSKKIYNDELLQKQAFDKGRVEHTSNPHYKYIGEHQHDSLNNRTEKQLHGTQNTCEYFSEYSPRFILNPKLPCASPTLSPFHAPTQIPCKCCRSSKSCQYDCLDCKCDTLEESACVKTVVYVRDVGCQFKNNYLYPMNSLLYPKDSSTSLDLNKNTSRFYTNFHTLRYEDKYTNPISGEELSMSTFTSSLEIDDQCPSHGKQAYKKRTTGFNANSRTPFITAFATNTDPIFTYELSSISDEVRRASSRSDTNKTRTRRNTGSVNSRRSFLKGKYKNVFSVRRRRKSRVCLNVLPSSRKTNNY</sequence>
<feature type="region of interest" description="Disordered" evidence="1">
    <location>
        <begin position="749"/>
        <end position="773"/>
    </location>
</feature>
<gene>
    <name evidence="2" type="ORF">BINO364_LOCUS14950</name>
</gene>
<organism evidence="2 3">
    <name type="scientific">Brenthis ino</name>
    <name type="common">lesser marbled fritillary</name>
    <dbReference type="NCBI Taxonomy" id="405034"/>
    <lineage>
        <taxon>Eukaryota</taxon>
        <taxon>Metazoa</taxon>
        <taxon>Ecdysozoa</taxon>
        <taxon>Arthropoda</taxon>
        <taxon>Hexapoda</taxon>
        <taxon>Insecta</taxon>
        <taxon>Pterygota</taxon>
        <taxon>Neoptera</taxon>
        <taxon>Endopterygota</taxon>
        <taxon>Lepidoptera</taxon>
        <taxon>Glossata</taxon>
        <taxon>Ditrysia</taxon>
        <taxon>Papilionoidea</taxon>
        <taxon>Nymphalidae</taxon>
        <taxon>Heliconiinae</taxon>
        <taxon>Argynnini</taxon>
        <taxon>Brenthis</taxon>
    </lineage>
</organism>
<protein>
    <submittedName>
        <fullName evidence="2">Uncharacterized protein</fullName>
    </submittedName>
</protein>
<dbReference type="AlphaFoldDB" id="A0A8J9V1F2"/>
<evidence type="ECO:0000313" key="2">
    <source>
        <dbReference type="EMBL" id="CAH0729903.1"/>
    </source>
</evidence>
<evidence type="ECO:0000256" key="1">
    <source>
        <dbReference type="SAM" id="MobiDB-lite"/>
    </source>
</evidence>
<keyword evidence="3" id="KW-1185">Reference proteome</keyword>